<gene>
    <name evidence="2" type="ORF">BMW22_23160</name>
</gene>
<sequence>MRSNPPAVGISIRPRSVDRSARGRETIRRQRHQYSRDATPEQAVTANFVVFQNYSMPFARLLVINI</sequence>
<dbReference type="EMBL" id="CP018228">
    <property type="protein sequence ID" value="API54127.1"/>
    <property type="molecule type" value="Genomic_DNA"/>
</dbReference>
<dbReference type="Proteomes" id="UP000183050">
    <property type="component" value="Chromosome"/>
</dbReference>
<protein>
    <submittedName>
        <fullName evidence="2">Uncharacterized protein</fullName>
    </submittedName>
</protein>
<reference evidence="2 3" key="1">
    <citation type="submission" date="2016-11" db="EMBL/GenBank/DDBJ databases">
        <title>Rhizobium leguminosarum bv. viciae strain Vaf12 isolated from Vavilovia formosa root nodules from Russia, Dagestan.</title>
        <authorList>
            <person name="Kimeklis A."/>
        </authorList>
    </citation>
    <scope>NUCLEOTIDE SEQUENCE [LARGE SCALE GENOMIC DNA]</scope>
    <source>
        <strain evidence="2 3">Vaf-108</strain>
    </source>
</reference>
<dbReference type="AlphaFoldDB" id="A0A1L3ZEU0"/>
<evidence type="ECO:0000313" key="3">
    <source>
        <dbReference type="Proteomes" id="UP000183050"/>
    </source>
</evidence>
<evidence type="ECO:0000313" key="2">
    <source>
        <dbReference type="EMBL" id="API54127.1"/>
    </source>
</evidence>
<name>A0A1L3ZEU0_RHILE</name>
<feature type="region of interest" description="Disordered" evidence="1">
    <location>
        <begin position="1"/>
        <end position="39"/>
    </location>
</feature>
<feature type="compositionally biased region" description="Basic and acidic residues" evidence="1">
    <location>
        <begin position="15"/>
        <end position="39"/>
    </location>
</feature>
<organism evidence="2 3">
    <name type="scientific">Rhizobium leguminosarum</name>
    <dbReference type="NCBI Taxonomy" id="384"/>
    <lineage>
        <taxon>Bacteria</taxon>
        <taxon>Pseudomonadati</taxon>
        <taxon>Pseudomonadota</taxon>
        <taxon>Alphaproteobacteria</taxon>
        <taxon>Hyphomicrobiales</taxon>
        <taxon>Rhizobiaceae</taxon>
        <taxon>Rhizobium/Agrobacterium group</taxon>
        <taxon>Rhizobium</taxon>
    </lineage>
</organism>
<proteinExistence type="predicted"/>
<evidence type="ECO:0000256" key="1">
    <source>
        <dbReference type="SAM" id="MobiDB-lite"/>
    </source>
</evidence>
<accession>A0A1L3ZEU0</accession>